<keyword evidence="5" id="KW-1185">Reference proteome</keyword>
<dbReference type="SUPFAM" id="SSF101960">
    <property type="entry name" value="Stabilizer of iron transporter SufD"/>
    <property type="match status" value="1"/>
</dbReference>
<dbReference type="InterPro" id="IPR000825">
    <property type="entry name" value="SUF_FeS_clus_asmbl_SufBD_core"/>
</dbReference>
<name>A0ABY4R595_9ACTN</name>
<comment type="similarity">
    <text evidence="1">Belongs to the iron-sulfur cluster assembly SufBD family.</text>
</comment>
<dbReference type="Pfam" id="PF01458">
    <property type="entry name" value="SUFBD_core"/>
    <property type="match status" value="1"/>
</dbReference>
<dbReference type="InterPro" id="IPR011542">
    <property type="entry name" value="SUF_FeS_clus_asmbl_SufD"/>
</dbReference>
<evidence type="ECO:0000259" key="3">
    <source>
        <dbReference type="Pfam" id="PF01458"/>
    </source>
</evidence>
<dbReference type="EMBL" id="CP097332">
    <property type="protein sequence ID" value="UQX90192.1"/>
    <property type="molecule type" value="Genomic_DNA"/>
</dbReference>
<dbReference type="InterPro" id="IPR055346">
    <property type="entry name" value="Fe-S_cluster_assembly_SufBD"/>
</dbReference>
<feature type="domain" description="SUF system FeS cluster assembly SufBD core" evidence="3">
    <location>
        <begin position="129"/>
        <end position="352"/>
    </location>
</feature>
<evidence type="ECO:0000313" key="4">
    <source>
        <dbReference type="EMBL" id="UQX90192.1"/>
    </source>
</evidence>
<dbReference type="PANTHER" id="PTHR43575">
    <property type="entry name" value="PROTEIN ABCI7, CHLOROPLASTIC"/>
    <property type="match status" value="1"/>
</dbReference>
<evidence type="ECO:0000256" key="2">
    <source>
        <dbReference type="SAM" id="MobiDB-lite"/>
    </source>
</evidence>
<dbReference type="Proteomes" id="UP001056336">
    <property type="component" value="Chromosome"/>
</dbReference>
<feature type="compositionally biased region" description="Basic and acidic residues" evidence="2">
    <location>
        <begin position="1"/>
        <end position="10"/>
    </location>
</feature>
<reference evidence="4" key="1">
    <citation type="journal article" date="2018" name="Int. J. Syst. Evol. Microbiol.">
        <title>Jatrophihabitans telluris sp. nov., isolated from sediment soil of lava forest wetlands and the emended description of the genus Jatrophihabitans.</title>
        <authorList>
            <person name="Lee K.C."/>
            <person name="Suh M.K."/>
            <person name="Eom M.K."/>
            <person name="Kim K.K."/>
            <person name="Kim J.S."/>
            <person name="Kim D.S."/>
            <person name="Ko S.H."/>
            <person name="Shin Y.K."/>
            <person name="Lee J.S."/>
        </authorList>
    </citation>
    <scope>NUCLEOTIDE SEQUENCE</scope>
    <source>
        <strain evidence="4">N237</strain>
    </source>
</reference>
<reference evidence="4" key="2">
    <citation type="submission" date="2022-05" db="EMBL/GenBank/DDBJ databases">
        <authorList>
            <person name="Kim J.-S."/>
            <person name="Lee K."/>
            <person name="Suh M."/>
            <person name="Eom M."/>
            <person name="Kim J.-S."/>
            <person name="Kim D.-S."/>
            <person name="Ko S.-H."/>
            <person name="Shin Y."/>
            <person name="Lee J.-S."/>
        </authorList>
    </citation>
    <scope>NUCLEOTIDE SEQUENCE</scope>
    <source>
        <strain evidence="4">N237</strain>
    </source>
</reference>
<proteinExistence type="inferred from homology"/>
<gene>
    <name evidence="4" type="primary">sufD</name>
    <name evidence="4" type="ORF">M6D93_09375</name>
</gene>
<organism evidence="4 5">
    <name type="scientific">Jatrophihabitans telluris</name>
    <dbReference type="NCBI Taxonomy" id="2038343"/>
    <lineage>
        <taxon>Bacteria</taxon>
        <taxon>Bacillati</taxon>
        <taxon>Actinomycetota</taxon>
        <taxon>Actinomycetes</taxon>
        <taxon>Jatrophihabitantales</taxon>
        <taxon>Jatrophihabitantaceae</taxon>
        <taxon>Jatrophihabitans</taxon>
    </lineage>
</organism>
<feature type="region of interest" description="Disordered" evidence="2">
    <location>
        <begin position="1"/>
        <end position="30"/>
    </location>
</feature>
<evidence type="ECO:0000313" key="5">
    <source>
        <dbReference type="Proteomes" id="UP001056336"/>
    </source>
</evidence>
<dbReference type="NCBIfam" id="TIGR01981">
    <property type="entry name" value="sufD"/>
    <property type="match status" value="1"/>
</dbReference>
<evidence type="ECO:0000256" key="1">
    <source>
        <dbReference type="ARBA" id="ARBA00043967"/>
    </source>
</evidence>
<dbReference type="PANTHER" id="PTHR43575:SF1">
    <property type="entry name" value="PROTEIN ABCI7, CHLOROPLASTIC"/>
    <property type="match status" value="1"/>
</dbReference>
<accession>A0ABY4R595</accession>
<dbReference type="RefSeq" id="WP_249774088.1">
    <property type="nucleotide sequence ID" value="NZ_CP097332.1"/>
</dbReference>
<dbReference type="InterPro" id="IPR037284">
    <property type="entry name" value="SUF_FeS_clus_asmbl_SufBD_sf"/>
</dbReference>
<protein>
    <submittedName>
        <fullName evidence="4">Fe-S cluster assembly protein SufD</fullName>
    </submittedName>
</protein>
<sequence length="387" mass="41391">MTATTEREVEIAGPTGSPAERFTSADPDAFAVPNGREEQWRFTPVRRLRELFQPLTSQDTCEFETELPDGVRLSYVGRDHPLVGSVLVPADRVSALAAANVATVVLVEIAANAVLDAPIVLRSIGKPGVNYGHFVISVGSFAKATLVMDHVGEATVAANVEVVLGDGADFGLISVQDWDPGAIHLAAHAAKVGRDAQYRHTSITLGGDIVRLLPTVTFDGPGGNAELYGLAFAGAGQHFESRLYVDHSVPNCTSNVVYKNALDAESARTVWIGDVRIRPAAIGTSTYELNRNLLLTDGARADSVPNLEIETGEITGAGHASATGRFDDLQLFYLQSRGIPEDEARRLVVRGFFADIVSHIDVPTLRDRLMASIDRRLGAEPAAESAE</sequence>